<dbReference type="AlphaFoldDB" id="A0A8R1HJW6"/>
<evidence type="ECO:0000313" key="3">
    <source>
        <dbReference type="Proteomes" id="UP000005237"/>
    </source>
</evidence>
<sequence length="83" mass="9604">MAPRPRKVQWADEDEHLPKTQKLNNAEYAKTKKLVQVRSYSGYAETFADEKTVQTSPAPRRTAQKFDRNLSTVHEEKDDDPDV</sequence>
<reference evidence="2" key="2">
    <citation type="submission" date="2022-06" db="UniProtKB">
        <authorList>
            <consortium name="EnsemblMetazoa"/>
        </authorList>
    </citation>
    <scope>IDENTIFICATION</scope>
    <source>
        <strain evidence="2">DF5081</strain>
    </source>
</reference>
<protein>
    <submittedName>
        <fullName evidence="2">Uncharacterized protein</fullName>
    </submittedName>
</protein>
<feature type="region of interest" description="Disordered" evidence="1">
    <location>
        <begin position="49"/>
        <end position="83"/>
    </location>
</feature>
<name>A0A8R1HJW6_CAEJA</name>
<accession>A0A8R1HJW6</accession>
<keyword evidence="3" id="KW-1185">Reference proteome</keyword>
<reference evidence="3" key="1">
    <citation type="submission" date="2010-08" db="EMBL/GenBank/DDBJ databases">
        <authorList>
            <consortium name="Caenorhabditis japonica Sequencing Consortium"/>
            <person name="Wilson R.K."/>
        </authorList>
    </citation>
    <scope>NUCLEOTIDE SEQUENCE [LARGE SCALE GENOMIC DNA]</scope>
    <source>
        <strain evidence="3">DF5081</strain>
    </source>
</reference>
<evidence type="ECO:0000256" key="1">
    <source>
        <dbReference type="SAM" id="MobiDB-lite"/>
    </source>
</evidence>
<dbReference type="EnsemblMetazoa" id="CJA04005.1">
    <property type="protein sequence ID" value="CJA04005.1"/>
    <property type="gene ID" value="WBGene00123209"/>
</dbReference>
<dbReference type="OMA" id="KVQWADD"/>
<proteinExistence type="predicted"/>
<dbReference type="Proteomes" id="UP000005237">
    <property type="component" value="Unassembled WGS sequence"/>
</dbReference>
<organism evidence="2 3">
    <name type="scientific">Caenorhabditis japonica</name>
    <dbReference type="NCBI Taxonomy" id="281687"/>
    <lineage>
        <taxon>Eukaryota</taxon>
        <taxon>Metazoa</taxon>
        <taxon>Ecdysozoa</taxon>
        <taxon>Nematoda</taxon>
        <taxon>Chromadorea</taxon>
        <taxon>Rhabditida</taxon>
        <taxon>Rhabditina</taxon>
        <taxon>Rhabditomorpha</taxon>
        <taxon>Rhabditoidea</taxon>
        <taxon>Rhabditidae</taxon>
        <taxon>Peloderinae</taxon>
        <taxon>Caenorhabditis</taxon>
    </lineage>
</organism>
<evidence type="ECO:0000313" key="2">
    <source>
        <dbReference type="EnsemblMetazoa" id="CJA04005.1"/>
    </source>
</evidence>
<feature type="compositionally biased region" description="Basic and acidic residues" evidence="1">
    <location>
        <begin position="64"/>
        <end position="76"/>
    </location>
</feature>